<evidence type="ECO:0000256" key="1">
    <source>
        <dbReference type="SAM" id="MobiDB-lite"/>
    </source>
</evidence>
<reference evidence="2 3" key="1">
    <citation type="journal article" date="2017" name="Plant Biotechnol. J.">
        <title>A comprehensive draft genome sequence for lupin (Lupinus angustifolius), an emerging health food: insights into plant-microbe interactions and legume evolution.</title>
        <authorList>
            <person name="Hane J.K."/>
            <person name="Ming Y."/>
            <person name="Kamphuis L.G."/>
            <person name="Nelson M.N."/>
            <person name="Garg G."/>
            <person name="Atkins C.A."/>
            <person name="Bayer P.E."/>
            <person name="Bravo A."/>
            <person name="Bringans S."/>
            <person name="Cannon S."/>
            <person name="Edwards D."/>
            <person name="Foley R."/>
            <person name="Gao L.L."/>
            <person name="Harrison M.J."/>
            <person name="Huang W."/>
            <person name="Hurgobin B."/>
            <person name="Li S."/>
            <person name="Liu C.W."/>
            <person name="McGrath A."/>
            <person name="Morahan G."/>
            <person name="Murray J."/>
            <person name="Weller J."/>
            <person name="Jian J."/>
            <person name="Singh K.B."/>
        </authorList>
    </citation>
    <scope>NUCLEOTIDE SEQUENCE [LARGE SCALE GENOMIC DNA]</scope>
    <source>
        <strain evidence="3">cv. Tanjil</strain>
        <tissue evidence="2">Whole plant</tissue>
    </source>
</reference>
<evidence type="ECO:0000313" key="3">
    <source>
        <dbReference type="Proteomes" id="UP000188354"/>
    </source>
</evidence>
<keyword evidence="3" id="KW-1185">Reference proteome</keyword>
<organism evidence="2 3">
    <name type="scientific">Lupinus angustifolius</name>
    <name type="common">Narrow-leaved blue lupine</name>
    <dbReference type="NCBI Taxonomy" id="3871"/>
    <lineage>
        <taxon>Eukaryota</taxon>
        <taxon>Viridiplantae</taxon>
        <taxon>Streptophyta</taxon>
        <taxon>Embryophyta</taxon>
        <taxon>Tracheophyta</taxon>
        <taxon>Spermatophyta</taxon>
        <taxon>Magnoliopsida</taxon>
        <taxon>eudicotyledons</taxon>
        <taxon>Gunneridae</taxon>
        <taxon>Pentapetalae</taxon>
        <taxon>rosids</taxon>
        <taxon>fabids</taxon>
        <taxon>Fabales</taxon>
        <taxon>Fabaceae</taxon>
        <taxon>Papilionoideae</taxon>
        <taxon>50 kb inversion clade</taxon>
        <taxon>genistoids sensu lato</taxon>
        <taxon>core genistoids</taxon>
        <taxon>Genisteae</taxon>
        <taxon>Lupinus</taxon>
    </lineage>
</organism>
<feature type="compositionally biased region" description="Low complexity" evidence="1">
    <location>
        <begin position="31"/>
        <end position="44"/>
    </location>
</feature>
<accession>A0A1J7GSX2</accession>
<feature type="region of interest" description="Disordered" evidence="1">
    <location>
        <begin position="25"/>
        <end position="48"/>
    </location>
</feature>
<sequence length="172" mass="19025">MKVTGKNKKKKRCLLPLSKFNDKEIEDGDEVNVPNTQQPQQQNQSEFEEAKEFHAQGDNLALVLVPRPCWCGHLCAPRLICLGQFSTPRPRWFGHLCASSLISVGQFSAPRPCCFGYSCAPGVVCLGQSSASWSCCFGHVCAPRAFCLGQFHKSVLGLLGHVVTMCYQFVRC</sequence>
<gene>
    <name evidence="2" type="ORF">TanjilG_31029</name>
</gene>
<dbReference type="AlphaFoldDB" id="A0A1J7GSX2"/>
<proteinExistence type="predicted"/>
<dbReference type="Gramene" id="OIW03516">
    <property type="protein sequence ID" value="OIW03516"/>
    <property type="gene ID" value="TanjilG_31029"/>
</dbReference>
<dbReference type="Proteomes" id="UP000188354">
    <property type="component" value="Chromosome LG10"/>
</dbReference>
<evidence type="ECO:0000313" key="2">
    <source>
        <dbReference type="EMBL" id="OIW03516.1"/>
    </source>
</evidence>
<protein>
    <submittedName>
        <fullName evidence="2">Uncharacterized protein</fullName>
    </submittedName>
</protein>
<name>A0A1J7GSX2_LUPAN</name>
<dbReference type="EMBL" id="CM007370">
    <property type="protein sequence ID" value="OIW03516.1"/>
    <property type="molecule type" value="Genomic_DNA"/>
</dbReference>